<evidence type="ECO:0000313" key="3">
    <source>
        <dbReference type="EMBL" id="GLZ79315.1"/>
    </source>
</evidence>
<evidence type="ECO:0000313" key="4">
    <source>
        <dbReference type="Proteomes" id="UP001165079"/>
    </source>
</evidence>
<feature type="transmembrane region" description="Helical" evidence="2">
    <location>
        <begin position="575"/>
        <end position="592"/>
    </location>
</feature>
<evidence type="ECO:0000256" key="1">
    <source>
        <dbReference type="SAM" id="MobiDB-lite"/>
    </source>
</evidence>
<accession>A0A9W6SLU4</accession>
<organism evidence="3 4">
    <name type="scientific">Actinorhabdospora filicis</name>
    <dbReference type="NCBI Taxonomy" id="1785913"/>
    <lineage>
        <taxon>Bacteria</taxon>
        <taxon>Bacillati</taxon>
        <taxon>Actinomycetota</taxon>
        <taxon>Actinomycetes</taxon>
        <taxon>Micromonosporales</taxon>
        <taxon>Micromonosporaceae</taxon>
        <taxon>Actinorhabdospora</taxon>
    </lineage>
</organism>
<feature type="region of interest" description="Disordered" evidence="1">
    <location>
        <begin position="740"/>
        <end position="766"/>
    </location>
</feature>
<dbReference type="Gene3D" id="3.40.720.10">
    <property type="entry name" value="Alkaline Phosphatase, subunit A"/>
    <property type="match status" value="1"/>
</dbReference>
<feature type="transmembrane region" description="Helical" evidence="2">
    <location>
        <begin position="425"/>
        <end position="446"/>
    </location>
</feature>
<dbReference type="RefSeq" id="WP_285664436.1">
    <property type="nucleotide sequence ID" value="NZ_BSTX01000002.1"/>
</dbReference>
<keyword evidence="2" id="KW-0812">Transmembrane</keyword>
<feature type="transmembrane region" description="Helical" evidence="2">
    <location>
        <begin position="351"/>
        <end position="374"/>
    </location>
</feature>
<feature type="transmembrane region" description="Helical" evidence="2">
    <location>
        <begin position="499"/>
        <end position="519"/>
    </location>
</feature>
<comment type="caution">
    <text evidence="3">The sequence shown here is derived from an EMBL/GenBank/DDBJ whole genome shotgun (WGS) entry which is preliminary data.</text>
</comment>
<feature type="transmembrane region" description="Helical" evidence="2">
    <location>
        <begin position="664"/>
        <end position="685"/>
    </location>
</feature>
<feature type="transmembrane region" description="Helical" evidence="2">
    <location>
        <begin position="691"/>
        <end position="713"/>
    </location>
</feature>
<feature type="transmembrane region" description="Helical" evidence="2">
    <location>
        <begin position="628"/>
        <end position="652"/>
    </location>
</feature>
<protein>
    <submittedName>
        <fullName evidence="3">Uncharacterized protein</fullName>
    </submittedName>
</protein>
<dbReference type="InterPro" id="IPR017850">
    <property type="entry name" value="Alkaline_phosphatase_core_sf"/>
</dbReference>
<feature type="transmembrane region" description="Helical" evidence="2">
    <location>
        <begin position="21"/>
        <end position="44"/>
    </location>
</feature>
<name>A0A9W6SLU4_9ACTN</name>
<keyword evidence="4" id="KW-1185">Reference proteome</keyword>
<proteinExistence type="predicted"/>
<feature type="transmembrane region" description="Helical" evidence="2">
    <location>
        <begin position="458"/>
        <end position="479"/>
    </location>
</feature>
<feature type="transmembrane region" description="Helical" evidence="2">
    <location>
        <begin position="551"/>
        <end position="570"/>
    </location>
</feature>
<feature type="transmembrane region" description="Helical" evidence="2">
    <location>
        <begin position="526"/>
        <end position="545"/>
    </location>
</feature>
<dbReference type="Proteomes" id="UP001165079">
    <property type="component" value="Unassembled WGS sequence"/>
</dbReference>
<sequence>MSGEGVPARGRADRLRAWIEVHWRGVLAWFAVAAMMLVAGLELLPRHTGGAESRTVQHVVVVGVAGLRWEDVSPQSTPHLWELAQKGAIASLSVRSAESPTCPLDGWYTLSAGARAAGDDEVTNGVCGPLPDERIEPDRDGDGARVAGQEAAVNRNRARVKGAELGALAESVRCSVAVGPGGAFATARPTGQVDVYTPGLPRDPQKAAELLASCALAVVDLGTLPDTPDRATVAAEVDQRLSAVLAARPADSLLMIAGVSDTQSPPRLHAAIADGPGLDGGWLTSASTGRPGYLQLVDLAPTAVEALGRSQSRAFQGEPASVEPGRPESLARAIEEMADADQQAAAQHGTVGTFLFVLTLGLFALYAAATPVLHRMRRGHGPVGVRPPSHWTMRALVGSAVALAMSVPAAILADLVPWWRAPGHVWVFLGVTLVITLALTAGALLMPRRRTPLRLMTIVSSVGVIIVAVDVLTGGALQLNGVAGYSALEGGRYSGMGSIGYGVFAAGLMMTAGCVAQNAARKWRPVVITALGSIGILIVGSPHLGADPAGAIALTAGVCLAAVISTGGWLTFARLAWATLLGVGVMLAFAAIDLTRDPGDRGPLGRFVAGIASGASSGTLRDIAEADVIAVASSWTTILVLGSAAFVGLVLLRPSGGLKRAFGLYPAARGGFVGASVAAALGGLLDGSGLYAAGAAAAITVPLAVIVALRVLARAQVRGEKSRRKVITVEGVSSRRVASITGPAKDAGGGGVTVESRGSRGRPQTI</sequence>
<gene>
    <name evidence="3" type="ORF">Afil01_41220</name>
</gene>
<dbReference type="AlphaFoldDB" id="A0A9W6SLU4"/>
<keyword evidence="2" id="KW-1133">Transmembrane helix</keyword>
<keyword evidence="2" id="KW-0472">Membrane</keyword>
<evidence type="ECO:0000256" key="2">
    <source>
        <dbReference type="SAM" id="Phobius"/>
    </source>
</evidence>
<reference evidence="3" key="1">
    <citation type="submission" date="2023-03" db="EMBL/GenBank/DDBJ databases">
        <title>Actinorhabdospora filicis NBRC 111898.</title>
        <authorList>
            <person name="Ichikawa N."/>
            <person name="Sato H."/>
            <person name="Tonouchi N."/>
        </authorList>
    </citation>
    <scope>NUCLEOTIDE SEQUENCE</scope>
    <source>
        <strain evidence="3">NBRC 111898</strain>
    </source>
</reference>
<feature type="transmembrane region" description="Helical" evidence="2">
    <location>
        <begin position="395"/>
        <end position="419"/>
    </location>
</feature>
<dbReference type="EMBL" id="BSTX01000002">
    <property type="protein sequence ID" value="GLZ79315.1"/>
    <property type="molecule type" value="Genomic_DNA"/>
</dbReference>